<name>A0A0L0BZQ2_LUCCU</name>
<protein>
    <recommendedName>
        <fullName evidence="3">Thioredoxin domain-containing protein</fullName>
    </recommendedName>
</protein>
<gene>
    <name evidence="1" type="ORF">FF38_12971</name>
</gene>
<dbReference type="OrthoDB" id="72053at2759"/>
<dbReference type="Proteomes" id="UP000037069">
    <property type="component" value="Unassembled WGS sequence"/>
</dbReference>
<evidence type="ECO:0000313" key="1">
    <source>
        <dbReference type="EMBL" id="KNC25552.1"/>
    </source>
</evidence>
<evidence type="ECO:0000313" key="2">
    <source>
        <dbReference type="Proteomes" id="UP000037069"/>
    </source>
</evidence>
<dbReference type="EMBL" id="JRES01001097">
    <property type="protein sequence ID" value="KNC25552.1"/>
    <property type="molecule type" value="Genomic_DNA"/>
</dbReference>
<accession>A0A0L0BZQ2</accession>
<evidence type="ECO:0008006" key="3">
    <source>
        <dbReference type="Google" id="ProtNLM"/>
    </source>
</evidence>
<organism evidence="1 2">
    <name type="scientific">Lucilia cuprina</name>
    <name type="common">Green bottle fly</name>
    <name type="synonym">Australian sheep blowfly</name>
    <dbReference type="NCBI Taxonomy" id="7375"/>
    <lineage>
        <taxon>Eukaryota</taxon>
        <taxon>Metazoa</taxon>
        <taxon>Ecdysozoa</taxon>
        <taxon>Arthropoda</taxon>
        <taxon>Hexapoda</taxon>
        <taxon>Insecta</taxon>
        <taxon>Pterygota</taxon>
        <taxon>Neoptera</taxon>
        <taxon>Endopterygota</taxon>
        <taxon>Diptera</taxon>
        <taxon>Brachycera</taxon>
        <taxon>Muscomorpha</taxon>
        <taxon>Oestroidea</taxon>
        <taxon>Calliphoridae</taxon>
        <taxon>Luciliinae</taxon>
        <taxon>Lucilia</taxon>
    </lineage>
</organism>
<comment type="caution">
    <text evidence="1">The sequence shown here is derived from an EMBL/GenBank/DDBJ whole genome shotgun (WGS) entry which is preliminary data.</text>
</comment>
<proteinExistence type="predicted"/>
<dbReference type="AlphaFoldDB" id="A0A0L0BZQ2"/>
<keyword evidence="2" id="KW-1185">Reference proteome</keyword>
<sequence length="170" mass="20701">MESESFEDITKSFDQIDIQDLPDSEKNDIFASTDMTYYKYVPKQIFPHQEPEYIDFELYIKENCENKIKVLNRETFTQIQRPIVIFFHHFREKCAYLSKWLDIIYQLVLKYGDRIEFIAADIYDIDVIYPRSNPINFYRRIVRPKKDSPKIYVIDEKKRIHQHFEANILQ</sequence>
<reference evidence="1 2" key="1">
    <citation type="journal article" date="2015" name="Nat. Commun.">
        <title>Lucilia cuprina genome unlocks parasitic fly biology to underpin future interventions.</title>
        <authorList>
            <person name="Anstead C.A."/>
            <person name="Korhonen P.K."/>
            <person name="Young N.D."/>
            <person name="Hall R.S."/>
            <person name="Jex A.R."/>
            <person name="Murali S.C."/>
            <person name="Hughes D.S."/>
            <person name="Lee S.F."/>
            <person name="Perry T."/>
            <person name="Stroehlein A.J."/>
            <person name="Ansell B.R."/>
            <person name="Breugelmans B."/>
            <person name="Hofmann A."/>
            <person name="Qu J."/>
            <person name="Dugan S."/>
            <person name="Lee S.L."/>
            <person name="Chao H."/>
            <person name="Dinh H."/>
            <person name="Han Y."/>
            <person name="Doddapaneni H.V."/>
            <person name="Worley K.C."/>
            <person name="Muzny D.M."/>
            <person name="Ioannidis P."/>
            <person name="Waterhouse R.M."/>
            <person name="Zdobnov E.M."/>
            <person name="James P.J."/>
            <person name="Bagnall N.H."/>
            <person name="Kotze A.C."/>
            <person name="Gibbs R.A."/>
            <person name="Richards S."/>
            <person name="Batterham P."/>
            <person name="Gasser R.B."/>
        </authorList>
    </citation>
    <scope>NUCLEOTIDE SEQUENCE [LARGE SCALE GENOMIC DNA]</scope>
    <source>
        <strain evidence="1 2">LS</strain>
        <tissue evidence="1">Full body</tissue>
    </source>
</reference>